<comment type="subcellular location">
    <subcellularLocation>
        <location evidence="1">Membrane</location>
        <topology evidence="1">Multi-pass membrane protein</topology>
    </subcellularLocation>
</comment>
<keyword evidence="4 5" id="KW-0472">Membrane</keyword>
<feature type="transmembrane region" description="Helical" evidence="5">
    <location>
        <begin position="144"/>
        <end position="162"/>
    </location>
</feature>
<dbReference type="InterPro" id="IPR035952">
    <property type="entry name" value="Rhomboid-like_sf"/>
</dbReference>
<dbReference type="Proteomes" id="UP000295357">
    <property type="component" value="Unassembled WGS sequence"/>
</dbReference>
<organism evidence="7 8">
    <name type="scientific">Roseateles asaccharophilus</name>
    <dbReference type="NCBI Taxonomy" id="582607"/>
    <lineage>
        <taxon>Bacteria</taxon>
        <taxon>Pseudomonadati</taxon>
        <taxon>Pseudomonadota</taxon>
        <taxon>Betaproteobacteria</taxon>
        <taxon>Burkholderiales</taxon>
        <taxon>Sphaerotilaceae</taxon>
        <taxon>Roseateles</taxon>
    </lineage>
</organism>
<dbReference type="SUPFAM" id="SSF144091">
    <property type="entry name" value="Rhomboid-like"/>
    <property type="match status" value="1"/>
</dbReference>
<evidence type="ECO:0000259" key="6">
    <source>
        <dbReference type="Pfam" id="PF01694"/>
    </source>
</evidence>
<name>A0A4R6NBL0_9BURK</name>
<dbReference type="NCBIfam" id="TIGR03902">
    <property type="entry name" value="rhom_GG_sort"/>
    <property type="match status" value="1"/>
</dbReference>
<keyword evidence="7" id="KW-0645">Protease</keyword>
<keyword evidence="7" id="KW-0378">Hydrolase</keyword>
<dbReference type="GO" id="GO:0016020">
    <property type="term" value="C:membrane"/>
    <property type="evidence" value="ECO:0007669"/>
    <property type="project" value="UniProtKB-SubCell"/>
</dbReference>
<dbReference type="Pfam" id="PF01694">
    <property type="entry name" value="Rhomboid"/>
    <property type="match status" value="1"/>
</dbReference>
<gene>
    <name evidence="7" type="ORF">DFR39_101828</name>
</gene>
<feature type="transmembrane region" description="Helical" evidence="5">
    <location>
        <begin position="57"/>
        <end position="79"/>
    </location>
</feature>
<dbReference type="EMBL" id="SNXE01000001">
    <property type="protein sequence ID" value="TDP13353.1"/>
    <property type="molecule type" value="Genomic_DNA"/>
</dbReference>
<protein>
    <submittedName>
        <fullName evidence="7">Rhomboid family GlyGly-CTERM serine protease</fullName>
    </submittedName>
</protein>
<feature type="transmembrane region" description="Helical" evidence="5">
    <location>
        <begin position="174"/>
        <end position="195"/>
    </location>
</feature>
<evidence type="ECO:0000256" key="3">
    <source>
        <dbReference type="ARBA" id="ARBA00022989"/>
    </source>
</evidence>
<feature type="domain" description="Peptidase S54 rhomboid" evidence="6">
    <location>
        <begin position="49"/>
        <end position="196"/>
    </location>
</feature>
<keyword evidence="3 5" id="KW-1133">Transmembrane helix</keyword>
<dbReference type="GO" id="GO:0006508">
    <property type="term" value="P:proteolysis"/>
    <property type="evidence" value="ECO:0007669"/>
    <property type="project" value="UniProtKB-KW"/>
</dbReference>
<keyword evidence="8" id="KW-1185">Reference proteome</keyword>
<dbReference type="InterPro" id="IPR023826">
    <property type="entry name" value="Rhom-like_SP_proteobac"/>
</dbReference>
<feature type="transmembrane region" description="Helical" evidence="5">
    <location>
        <begin position="114"/>
        <end position="132"/>
    </location>
</feature>
<sequence length="203" mass="21104">MAQRLPGLSARRASGAWPALAAALALLALLVWPLPRSGLDWQPGLAWQEPWRAWSAAAVHLSLQHLLANLAGCAVLAWVGWRAALPPRAALAWLLAWPLTQLGLLLLAPSLPHYGGLSGVLHAGAAVLGLALTAAGRPARERHIGLALLLGLALKLALEQPLGTPLRQVEGWDIAIAPAAHLSGALAGAICALLLQRSPARPA</sequence>
<evidence type="ECO:0000256" key="1">
    <source>
        <dbReference type="ARBA" id="ARBA00004141"/>
    </source>
</evidence>
<dbReference type="Gene3D" id="1.20.1540.10">
    <property type="entry name" value="Rhomboid-like"/>
    <property type="match status" value="1"/>
</dbReference>
<evidence type="ECO:0000256" key="5">
    <source>
        <dbReference type="SAM" id="Phobius"/>
    </source>
</evidence>
<dbReference type="RefSeq" id="WP_133602243.1">
    <property type="nucleotide sequence ID" value="NZ_JAUFPJ010000001.1"/>
</dbReference>
<proteinExistence type="predicted"/>
<accession>A0A4R6NBL0</accession>
<dbReference type="InterPro" id="IPR022764">
    <property type="entry name" value="Peptidase_S54_rhomboid_dom"/>
</dbReference>
<reference evidence="7 8" key="1">
    <citation type="submission" date="2019-03" db="EMBL/GenBank/DDBJ databases">
        <title>Genomic Encyclopedia of Type Strains, Phase IV (KMG-IV): sequencing the most valuable type-strain genomes for metagenomic binning, comparative biology and taxonomic classification.</title>
        <authorList>
            <person name="Goeker M."/>
        </authorList>
    </citation>
    <scope>NUCLEOTIDE SEQUENCE [LARGE SCALE GENOMIC DNA]</scope>
    <source>
        <strain evidence="7 8">DSM 25082</strain>
    </source>
</reference>
<evidence type="ECO:0000256" key="4">
    <source>
        <dbReference type="ARBA" id="ARBA00023136"/>
    </source>
</evidence>
<dbReference type="AlphaFoldDB" id="A0A4R6NBL0"/>
<dbReference type="GO" id="GO:0004252">
    <property type="term" value="F:serine-type endopeptidase activity"/>
    <property type="evidence" value="ECO:0007669"/>
    <property type="project" value="InterPro"/>
</dbReference>
<feature type="transmembrane region" description="Helical" evidence="5">
    <location>
        <begin position="91"/>
        <end position="108"/>
    </location>
</feature>
<comment type="caution">
    <text evidence="7">The sequence shown here is derived from an EMBL/GenBank/DDBJ whole genome shotgun (WGS) entry which is preliminary data.</text>
</comment>
<dbReference type="OrthoDB" id="9152313at2"/>
<evidence type="ECO:0000256" key="2">
    <source>
        <dbReference type="ARBA" id="ARBA00022692"/>
    </source>
</evidence>
<evidence type="ECO:0000313" key="8">
    <source>
        <dbReference type="Proteomes" id="UP000295357"/>
    </source>
</evidence>
<evidence type="ECO:0000313" key="7">
    <source>
        <dbReference type="EMBL" id="TDP13353.1"/>
    </source>
</evidence>
<keyword evidence="2 5" id="KW-0812">Transmembrane</keyword>